<sequence>MQKILSSATHAAEAVAWPTFDEVAAAAEAGGASSKGRKQRAESRKLEDSLAAFQNSPTVRDQALALYINAQIFAEVAAAFVDFLRRGMTPALADAITQPSASQAQIQNNLFELFANFALQNYGKEIALYREIVHTVDLTKPHLWYPTARAFGRRIVYHAGPTNSGKTFNALQAMSQAGTGVYCGPLRLLAMEVYDSLNAQGTLCNLLTGQEKREVPGARHTACTVEMANLNEEYDVAVIDEIQLLGDESRGWAWTRALQGLLAKEIHICGDGSALGLVRSMAKQMHEPVEVHNYNRFTPLEVQEGGLARGYQDVQPGDCIVAFSRRDIYDIKHTIEATTGQRVCVVYGALPPETRRQQARLFNEPGNEYTLLVASDAVGMGLNLNIRRVVFHTLHKTEGAQRRAVPVTQIKQIAGRAGRRSSEFKVGYATCLNQGDIPQLAAALETPLADLSTTAAGLFPEFGTLEAFAGQLLMDEFGAILGKFAEDARLEGTYFLCKQDSVMRAARLLSRVEGLSLQDRFLFCMAPANLRDPRVASALLHFATRYAAREAVTLDMHAPMAAPKSSDGLMEMELTHQVLSLWLWLSHRFQKNVFPEQATVQGLATKLIDLMDEGLQGLCAPRAFGSGSTLAMCSKCRKAGPPLEDLQTQNSPHKTWMCPTCRTAARAAHKHGPESILLEPDENAANYLQLWTLARRHGADLLSDKHEAAWWVPRDYAGEARAQRRTASVGAER</sequence>
<comment type="cofactor">
    <cofactor evidence="2">
        <name>Mg(2+)</name>
        <dbReference type="ChEBI" id="CHEBI:18420"/>
    </cofactor>
</comment>
<evidence type="ECO:0000256" key="5">
    <source>
        <dbReference type="ARBA" id="ARBA00012552"/>
    </source>
</evidence>
<comment type="catalytic activity">
    <reaction evidence="13">
        <text>ATP + H2O = ADP + phosphate + H(+)</text>
        <dbReference type="Rhea" id="RHEA:13065"/>
        <dbReference type="ChEBI" id="CHEBI:15377"/>
        <dbReference type="ChEBI" id="CHEBI:15378"/>
        <dbReference type="ChEBI" id="CHEBI:30616"/>
        <dbReference type="ChEBI" id="CHEBI:43474"/>
        <dbReference type="ChEBI" id="CHEBI:456216"/>
        <dbReference type="EC" id="3.6.4.13"/>
    </reaction>
</comment>
<comment type="subunit">
    <text evidence="4">Homodimer; in free form. Component of the mitochondrial degradosome (mtEXO) complex which is a heteropentamer containing 2 copies of SUPV3L1 and 3 copies of PNPT1.</text>
</comment>
<keyword evidence="8" id="KW-0347">Helicase</keyword>
<dbReference type="CDD" id="cd17913">
    <property type="entry name" value="DEXQc_Suv3"/>
    <property type="match status" value="1"/>
</dbReference>
<dbReference type="EMBL" id="JALJOQ010000001">
    <property type="protein sequence ID" value="KAK9815173.1"/>
    <property type="molecule type" value="Genomic_DNA"/>
</dbReference>
<dbReference type="SMART" id="SM00487">
    <property type="entry name" value="DEXDc"/>
    <property type="match status" value="1"/>
</dbReference>
<evidence type="ECO:0000256" key="11">
    <source>
        <dbReference type="ARBA" id="ARBA00023128"/>
    </source>
</evidence>
<dbReference type="AlphaFoldDB" id="A0AAW1Q2T6"/>
<dbReference type="Pfam" id="PF12513">
    <property type="entry name" value="SUV3_C"/>
    <property type="match status" value="1"/>
</dbReference>
<dbReference type="EC" id="3.6.4.13" evidence="5"/>
<reference evidence="15 16" key="1">
    <citation type="journal article" date="2024" name="Nat. Commun.">
        <title>Phylogenomics reveals the evolutionary origins of lichenization in chlorophyte algae.</title>
        <authorList>
            <person name="Puginier C."/>
            <person name="Libourel C."/>
            <person name="Otte J."/>
            <person name="Skaloud P."/>
            <person name="Haon M."/>
            <person name="Grisel S."/>
            <person name="Petersen M."/>
            <person name="Berrin J.G."/>
            <person name="Delaux P.M."/>
            <person name="Dal Grande F."/>
            <person name="Keller J."/>
        </authorList>
    </citation>
    <scope>NUCLEOTIDE SEQUENCE [LARGE SCALE GENOMIC DNA]</scope>
    <source>
        <strain evidence="15 16">SAG 2036</strain>
    </source>
</reference>
<dbReference type="InterPro" id="IPR041082">
    <property type="entry name" value="Suv3_C_1"/>
</dbReference>
<dbReference type="SUPFAM" id="SSF52540">
    <property type="entry name" value="P-loop containing nucleoside triphosphate hydrolases"/>
    <property type="match status" value="1"/>
</dbReference>
<dbReference type="Pfam" id="PF23703">
    <property type="entry name" value="DExH18_N"/>
    <property type="match status" value="1"/>
</dbReference>
<keyword evidence="6" id="KW-0547">Nucleotide-binding</keyword>
<dbReference type="GO" id="GO:0005524">
    <property type="term" value="F:ATP binding"/>
    <property type="evidence" value="ECO:0007669"/>
    <property type="project" value="UniProtKB-KW"/>
</dbReference>
<evidence type="ECO:0000313" key="16">
    <source>
        <dbReference type="Proteomes" id="UP001465755"/>
    </source>
</evidence>
<protein>
    <recommendedName>
        <fullName evidence="5">RNA helicase</fullName>
        <ecNumber evidence="5">3.6.4.13</ecNumber>
    </recommendedName>
</protein>
<evidence type="ECO:0000256" key="2">
    <source>
        <dbReference type="ARBA" id="ARBA00001946"/>
    </source>
</evidence>
<dbReference type="Pfam" id="PF18147">
    <property type="entry name" value="Suv3_C_1"/>
    <property type="match status" value="1"/>
</dbReference>
<dbReference type="InterPro" id="IPR022192">
    <property type="entry name" value="SUV3_C"/>
</dbReference>
<proteinExistence type="predicted"/>
<keyword evidence="16" id="KW-1185">Reference proteome</keyword>
<evidence type="ECO:0000256" key="6">
    <source>
        <dbReference type="ARBA" id="ARBA00022741"/>
    </source>
</evidence>
<evidence type="ECO:0000256" key="13">
    <source>
        <dbReference type="ARBA" id="ARBA00047984"/>
    </source>
</evidence>
<dbReference type="GO" id="GO:0016787">
    <property type="term" value="F:hydrolase activity"/>
    <property type="evidence" value="ECO:0007669"/>
    <property type="project" value="UniProtKB-KW"/>
</dbReference>
<evidence type="ECO:0000256" key="1">
    <source>
        <dbReference type="ARBA" id="ARBA00001936"/>
    </source>
</evidence>
<dbReference type="PROSITE" id="PS51194">
    <property type="entry name" value="HELICASE_CTER"/>
    <property type="match status" value="1"/>
</dbReference>
<name>A0AAW1Q2T6_9CHLO</name>
<evidence type="ECO:0000259" key="14">
    <source>
        <dbReference type="PROSITE" id="PS51194"/>
    </source>
</evidence>
<evidence type="ECO:0000256" key="7">
    <source>
        <dbReference type="ARBA" id="ARBA00022801"/>
    </source>
</evidence>
<comment type="cofactor">
    <cofactor evidence="1">
        <name>Mn(2+)</name>
        <dbReference type="ChEBI" id="CHEBI:29035"/>
    </cofactor>
</comment>
<evidence type="ECO:0000256" key="12">
    <source>
        <dbReference type="ARBA" id="ARBA00023271"/>
    </source>
</evidence>
<dbReference type="Pfam" id="PF22527">
    <property type="entry name" value="DEXQc_Suv3"/>
    <property type="match status" value="1"/>
</dbReference>
<dbReference type="InterPro" id="IPR050699">
    <property type="entry name" value="RNA-DNA_Helicase"/>
</dbReference>
<dbReference type="Gene3D" id="3.40.50.300">
    <property type="entry name" value="P-loop containing nucleotide triphosphate hydrolases"/>
    <property type="match status" value="2"/>
</dbReference>
<feature type="domain" description="Helicase C-terminal" evidence="14">
    <location>
        <begin position="306"/>
        <end position="459"/>
    </location>
</feature>
<dbReference type="InterPro" id="IPR014001">
    <property type="entry name" value="Helicase_ATP-bd"/>
</dbReference>
<dbReference type="PANTHER" id="PTHR12131">
    <property type="entry name" value="ATP-DEPENDENT RNA AND DNA HELICASE"/>
    <property type="match status" value="1"/>
</dbReference>
<gene>
    <name evidence="15" type="ORF">WJX73_009704</name>
</gene>
<evidence type="ECO:0000256" key="3">
    <source>
        <dbReference type="ARBA" id="ARBA00004436"/>
    </source>
</evidence>
<dbReference type="GO" id="GO:0003724">
    <property type="term" value="F:RNA helicase activity"/>
    <property type="evidence" value="ECO:0007669"/>
    <property type="project" value="UniProtKB-EC"/>
</dbReference>
<dbReference type="PANTHER" id="PTHR12131:SF28">
    <property type="entry name" value="DEXH-BOX ATP-DEPENDENT RNA HELICASE DEXH18, MITOCHONDRIAL"/>
    <property type="match status" value="1"/>
</dbReference>
<dbReference type="GO" id="GO:0042645">
    <property type="term" value="C:mitochondrial nucleoid"/>
    <property type="evidence" value="ECO:0007669"/>
    <property type="project" value="UniProtKB-SubCell"/>
</dbReference>
<comment type="subcellular location">
    <subcellularLocation>
        <location evidence="3">Mitochondrion matrix</location>
        <location evidence="3">Mitochondrion nucleoid</location>
    </subcellularLocation>
</comment>
<keyword evidence="10" id="KW-0809">Transit peptide</keyword>
<dbReference type="GO" id="GO:0045025">
    <property type="term" value="C:mitochondrial degradosome"/>
    <property type="evidence" value="ECO:0007669"/>
    <property type="project" value="TreeGrafter"/>
</dbReference>
<dbReference type="Proteomes" id="UP001465755">
    <property type="component" value="Unassembled WGS sequence"/>
</dbReference>
<keyword evidence="11" id="KW-0496">Mitochondrion</keyword>
<keyword evidence="9" id="KW-0067">ATP-binding</keyword>
<dbReference type="Gene3D" id="1.20.58.1080">
    <property type="match status" value="1"/>
</dbReference>
<dbReference type="FunFam" id="3.40.50.300:FF:000957">
    <property type="entry name" value="ATP-dependent RNA helicase SUV3L, mitochondrial"/>
    <property type="match status" value="1"/>
</dbReference>
<accession>A0AAW1Q2T6</accession>
<dbReference type="SMART" id="SM00490">
    <property type="entry name" value="HELICc"/>
    <property type="match status" value="1"/>
</dbReference>
<dbReference type="InterPro" id="IPR001650">
    <property type="entry name" value="Helicase_C-like"/>
</dbReference>
<dbReference type="FunFam" id="3.40.50.300:FF:000269">
    <property type="entry name" value="ATP-dependent RNA helicase SUPV3L1, mitochondrial"/>
    <property type="match status" value="1"/>
</dbReference>
<dbReference type="Pfam" id="PF00271">
    <property type="entry name" value="Helicase_C"/>
    <property type="match status" value="1"/>
</dbReference>
<evidence type="ECO:0000313" key="15">
    <source>
        <dbReference type="EMBL" id="KAK9815173.1"/>
    </source>
</evidence>
<dbReference type="GO" id="GO:0000965">
    <property type="term" value="P:mitochondrial RNA 3'-end processing"/>
    <property type="evidence" value="ECO:0007669"/>
    <property type="project" value="TreeGrafter"/>
</dbReference>
<evidence type="ECO:0000256" key="9">
    <source>
        <dbReference type="ARBA" id="ARBA00022840"/>
    </source>
</evidence>
<organism evidence="15 16">
    <name type="scientific">Symbiochloris irregularis</name>
    <dbReference type="NCBI Taxonomy" id="706552"/>
    <lineage>
        <taxon>Eukaryota</taxon>
        <taxon>Viridiplantae</taxon>
        <taxon>Chlorophyta</taxon>
        <taxon>core chlorophytes</taxon>
        <taxon>Trebouxiophyceae</taxon>
        <taxon>Trebouxiales</taxon>
        <taxon>Trebouxiaceae</taxon>
        <taxon>Symbiochloris</taxon>
    </lineage>
</organism>
<dbReference type="InterPro" id="IPR055206">
    <property type="entry name" value="DEXQc_SUV3"/>
</dbReference>
<dbReference type="InterPro" id="IPR027417">
    <property type="entry name" value="P-loop_NTPase"/>
</dbReference>
<keyword evidence="7" id="KW-0378">Hydrolase</keyword>
<evidence type="ECO:0000256" key="4">
    <source>
        <dbReference type="ARBA" id="ARBA00011661"/>
    </source>
</evidence>
<comment type="caution">
    <text evidence="15">The sequence shown here is derived from an EMBL/GenBank/DDBJ whole genome shotgun (WGS) entry which is preliminary data.</text>
</comment>
<dbReference type="CDD" id="cd18805">
    <property type="entry name" value="SF2_C_suv3"/>
    <property type="match status" value="1"/>
</dbReference>
<keyword evidence="12" id="KW-1135">Mitochondrion nucleoid</keyword>
<evidence type="ECO:0000256" key="8">
    <source>
        <dbReference type="ARBA" id="ARBA00022806"/>
    </source>
</evidence>
<dbReference type="InterPro" id="IPR056377">
    <property type="entry name" value="DExH18_N"/>
</dbReference>
<evidence type="ECO:0000256" key="10">
    <source>
        <dbReference type="ARBA" id="ARBA00022946"/>
    </source>
</evidence>
<dbReference type="InterPro" id="IPR044774">
    <property type="entry name" value="Suv3_DEXQc"/>
</dbReference>
<dbReference type="Gene3D" id="1.20.272.40">
    <property type="match status" value="1"/>
</dbReference>